<dbReference type="EMBL" id="NMUH01002280">
    <property type="protein sequence ID" value="MQL99007.1"/>
    <property type="molecule type" value="Genomic_DNA"/>
</dbReference>
<name>A0A843VXD8_COLES</name>
<protein>
    <submittedName>
        <fullName evidence="1">Uncharacterized protein</fullName>
    </submittedName>
</protein>
<proteinExistence type="predicted"/>
<dbReference type="AlphaFoldDB" id="A0A843VXD8"/>
<evidence type="ECO:0000313" key="1">
    <source>
        <dbReference type="EMBL" id="MQL99007.1"/>
    </source>
</evidence>
<gene>
    <name evidence="1" type="ORF">Taro_031727</name>
</gene>
<comment type="caution">
    <text evidence="1">The sequence shown here is derived from an EMBL/GenBank/DDBJ whole genome shotgun (WGS) entry which is preliminary data.</text>
</comment>
<accession>A0A843VXD8</accession>
<reference evidence="1" key="1">
    <citation type="submission" date="2017-07" db="EMBL/GenBank/DDBJ databases">
        <title>Taro Niue Genome Assembly and Annotation.</title>
        <authorList>
            <person name="Atibalentja N."/>
            <person name="Keating K."/>
            <person name="Fields C.J."/>
        </authorList>
    </citation>
    <scope>NUCLEOTIDE SEQUENCE</scope>
    <source>
        <strain evidence="1">Niue_2</strain>
        <tissue evidence="1">Leaf</tissue>
    </source>
</reference>
<dbReference type="Proteomes" id="UP000652761">
    <property type="component" value="Unassembled WGS sequence"/>
</dbReference>
<evidence type="ECO:0000313" key="2">
    <source>
        <dbReference type="Proteomes" id="UP000652761"/>
    </source>
</evidence>
<sequence length="74" mass="8388">MGDGRARGRRVFGFYFERGGICVSEDGQQNFWASSKLSESDSEHDVKEVSLMETTTLMRKGMRRSRSDQQPNGP</sequence>
<keyword evidence="2" id="KW-1185">Reference proteome</keyword>
<organism evidence="1 2">
    <name type="scientific">Colocasia esculenta</name>
    <name type="common">Wild taro</name>
    <name type="synonym">Arum esculentum</name>
    <dbReference type="NCBI Taxonomy" id="4460"/>
    <lineage>
        <taxon>Eukaryota</taxon>
        <taxon>Viridiplantae</taxon>
        <taxon>Streptophyta</taxon>
        <taxon>Embryophyta</taxon>
        <taxon>Tracheophyta</taxon>
        <taxon>Spermatophyta</taxon>
        <taxon>Magnoliopsida</taxon>
        <taxon>Liliopsida</taxon>
        <taxon>Araceae</taxon>
        <taxon>Aroideae</taxon>
        <taxon>Colocasieae</taxon>
        <taxon>Colocasia</taxon>
    </lineage>
</organism>